<gene>
    <name evidence="3" type="ORF">GCM10009819_23790</name>
</gene>
<comment type="caution">
    <text evidence="3">The sequence shown here is derived from an EMBL/GenBank/DDBJ whole genome shotgun (WGS) entry which is preliminary data.</text>
</comment>
<dbReference type="RefSeq" id="WP_344373844.1">
    <property type="nucleotide sequence ID" value="NZ_BAAAPW010000003.1"/>
</dbReference>
<proteinExistence type="predicted"/>
<evidence type="ECO:0000256" key="2">
    <source>
        <dbReference type="SAM" id="Phobius"/>
    </source>
</evidence>
<keyword evidence="4" id="KW-1185">Reference proteome</keyword>
<reference evidence="3 4" key="1">
    <citation type="journal article" date="2019" name="Int. J. Syst. Evol. Microbiol.">
        <title>The Global Catalogue of Microorganisms (GCM) 10K type strain sequencing project: providing services to taxonomists for standard genome sequencing and annotation.</title>
        <authorList>
            <consortium name="The Broad Institute Genomics Platform"/>
            <consortium name="The Broad Institute Genome Sequencing Center for Infectious Disease"/>
            <person name="Wu L."/>
            <person name="Ma J."/>
        </authorList>
    </citation>
    <scope>NUCLEOTIDE SEQUENCE [LARGE SCALE GENOMIC DNA]</scope>
    <source>
        <strain evidence="3 4">JCM 15672</strain>
    </source>
</reference>
<protein>
    <recommendedName>
        <fullName evidence="5">AtpZ/AtpI family protein</fullName>
    </recommendedName>
</protein>
<feature type="compositionally biased region" description="Basic and acidic residues" evidence="1">
    <location>
        <begin position="99"/>
        <end position="108"/>
    </location>
</feature>
<keyword evidence="2" id="KW-0812">Transmembrane</keyword>
<organism evidence="3 4">
    <name type="scientific">Agromyces tropicus</name>
    <dbReference type="NCBI Taxonomy" id="555371"/>
    <lineage>
        <taxon>Bacteria</taxon>
        <taxon>Bacillati</taxon>
        <taxon>Actinomycetota</taxon>
        <taxon>Actinomycetes</taxon>
        <taxon>Micrococcales</taxon>
        <taxon>Microbacteriaceae</taxon>
        <taxon>Agromyces</taxon>
    </lineage>
</organism>
<evidence type="ECO:0000313" key="4">
    <source>
        <dbReference type="Proteomes" id="UP001501196"/>
    </source>
</evidence>
<keyword evidence="2" id="KW-1133">Transmembrane helix</keyword>
<feature type="region of interest" description="Disordered" evidence="1">
    <location>
        <begin position="85"/>
        <end position="108"/>
    </location>
</feature>
<evidence type="ECO:0000313" key="3">
    <source>
        <dbReference type="EMBL" id="GAA2038284.1"/>
    </source>
</evidence>
<evidence type="ECO:0000256" key="1">
    <source>
        <dbReference type="SAM" id="MobiDB-lite"/>
    </source>
</evidence>
<dbReference type="EMBL" id="BAAAPW010000003">
    <property type="protein sequence ID" value="GAA2038284.1"/>
    <property type="molecule type" value="Genomic_DNA"/>
</dbReference>
<sequence>MTHADGDTDGPRRVERRRARTGVFGIALFVGGPVLGAALAVLGLVLGVREDVRWLVLVIAGLIVGFGVTWAGLRILVSLEEARTADAREMPDESADPTDAPREAGPDA</sequence>
<keyword evidence="2" id="KW-0472">Membrane</keyword>
<name>A0ABN2UKS0_9MICO</name>
<evidence type="ECO:0008006" key="5">
    <source>
        <dbReference type="Google" id="ProtNLM"/>
    </source>
</evidence>
<feature type="transmembrane region" description="Helical" evidence="2">
    <location>
        <begin position="54"/>
        <end position="73"/>
    </location>
</feature>
<dbReference type="Proteomes" id="UP001501196">
    <property type="component" value="Unassembled WGS sequence"/>
</dbReference>
<accession>A0ABN2UKS0</accession>
<feature type="transmembrane region" description="Helical" evidence="2">
    <location>
        <begin position="22"/>
        <end position="48"/>
    </location>
</feature>